<organism evidence="4 5">
    <name type="scientific">Exophiala aquamarina CBS 119918</name>
    <dbReference type="NCBI Taxonomy" id="1182545"/>
    <lineage>
        <taxon>Eukaryota</taxon>
        <taxon>Fungi</taxon>
        <taxon>Dikarya</taxon>
        <taxon>Ascomycota</taxon>
        <taxon>Pezizomycotina</taxon>
        <taxon>Eurotiomycetes</taxon>
        <taxon>Chaetothyriomycetidae</taxon>
        <taxon>Chaetothyriales</taxon>
        <taxon>Herpotrichiellaceae</taxon>
        <taxon>Exophiala</taxon>
    </lineage>
</organism>
<comment type="catalytic activity">
    <reaction evidence="1">
        <text>Hydrolysis of terminal, non-reducing alpha-D-galactose residues in alpha-D-galactosides, including galactose oligosaccharides, galactomannans and galactolipids.</text>
        <dbReference type="EC" id="3.2.1.22"/>
    </reaction>
</comment>
<dbReference type="VEuPathDB" id="FungiDB:A1O9_05433"/>
<dbReference type="GO" id="GO:0004557">
    <property type="term" value="F:alpha-galactosidase activity"/>
    <property type="evidence" value="ECO:0007669"/>
    <property type="project" value="UniProtKB-EC"/>
</dbReference>
<dbReference type="InterPro" id="IPR013785">
    <property type="entry name" value="Aldolase_TIM"/>
</dbReference>
<dbReference type="HOGENOM" id="CLU_051214_1_1_1"/>
<dbReference type="InterPro" id="IPR004352">
    <property type="entry name" value="GH114_TIM-barrel"/>
</dbReference>
<evidence type="ECO:0000259" key="3">
    <source>
        <dbReference type="Pfam" id="PF03537"/>
    </source>
</evidence>
<dbReference type="SUPFAM" id="SSF51445">
    <property type="entry name" value="(Trans)glycosidases"/>
    <property type="match status" value="1"/>
</dbReference>
<dbReference type="AlphaFoldDB" id="A0A072PCD3"/>
<accession>A0A072PCD3</accession>
<evidence type="ECO:0000256" key="1">
    <source>
        <dbReference type="ARBA" id="ARBA00001255"/>
    </source>
</evidence>
<keyword evidence="5" id="KW-1185">Reference proteome</keyword>
<feature type="domain" description="Glycoside-hydrolase family GH114 TIM-barrel" evidence="3">
    <location>
        <begin position="74"/>
        <end position="309"/>
    </location>
</feature>
<dbReference type="EC" id="3.2.1.22" evidence="2"/>
<evidence type="ECO:0000256" key="2">
    <source>
        <dbReference type="ARBA" id="ARBA00012755"/>
    </source>
</evidence>
<comment type="caution">
    <text evidence="4">The sequence shown here is derived from an EMBL/GenBank/DDBJ whole genome shotgun (WGS) entry which is preliminary data.</text>
</comment>
<dbReference type="RefSeq" id="XP_013260106.1">
    <property type="nucleotide sequence ID" value="XM_013404652.1"/>
</dbReference>
<sequence>MGALLRLPNFSEHSNIRNAWVFALSWFAITASLADALSIGLPQLHERAPDASLSTRATCSARPAGLKLPAPGTTWDYVLKNPIAKPSEIDTSISVWAIDLVDNTAATISTMKVKGANVICYFSAGSYEDWRPDASKFQPDDLGEELDGWPGEKWLDIRSTNVRNIMQSRLDLAVRKGCNGVDPDNVDGYDNDNGLDLQESDATDYVIFLANEAHKRGLTVSLKNAGAIIPDVIDCVDFSVNEQCHQYTECSTYAAFIKENKPVFHVEYPKGDDVNNINPVSDAIKNAICKDSTATGFSTIIKNMNLDDWIQKC</sequence>
<reference evidence="4 5" key="1">
    <citation type="submission" date="2013-03" db="EMBL/GenBank/DDBJ databases">
        <title>The Genome Sequence of Exophiala aquamarina CBS 119918.</title>
        <authorList>
            <consortium name="The Broad Institute Genomics Platform"/>
            <person name="Cuomo C."/>
            <person name="de Hoog S."/>
            <person name="Gorbushina A."/>
            <person name="Walker B."/>
            <person name="Young S.K."/>
            <person name="Zeng Q."/>
            <person name="Gargeya S."/>
            <person name="Fitzgerald M."/>
            <person name="Haas B."/>
            <person name="Abouelleil A."/>
            <person name="Allen A.W."/>
            <person name="Alvarado L."/>
            <person name="Arachchi H.M."/>
            <person name="Berlin A.M."/>
            <person name="Chapman S.B."/>
            <person name="Gainer-Dewar J."/>
            <person name="Goldberg J."/>
            <person name="Griggs A."/>
            <person name="Gujja S."/>
            <person name="Hansen M."/>
            <person name="Howarth C."/>
            <person name="Imamovic A."/>
            <person name="Ireland A."/>
            <person name="Larimer J."/>
            <person name="McCowan C."/>
            <person name="Murphy C."/>
            <person name="Pearson M."/>
            <person name="Poon T.W."/>
            <person name="Priest M."/>
            <person name="Roberts A."/>
            <person name="Saif S."/>
            <person name="Shea T."/>
            <person name="Sisk P."/>
            <person name="Sykes S."/>
            <person name="Wortman J."/>
            <person name="Nusbaum C."/>
            <person name="Birren B."/>
        </authorList>
    </citation>
    <scope>NUCLEOTIDE SEQUENCE [LARGE SCALE GENOMIC DNA]</scope>
    <source>
        <strain evidence="4 5">CBS 119918</strain>
    </source>
</reference>
<dbReference type="InterPro" id="IPR017853">
    <property type="entry name" value="GH"/>
</dbReference>
<dbReference type="OrthoDB" id="2108802at2759"/>
<gene>
    <name evidence="4" type="ORF">A1O9_05433</name>
</gene>
<name>A0A072PCD3_9EURO</name>
<dbReference type="Gene3D" id="3.20.20.70">
    <property type="entry name" value="Aldolase class I"/>
    <property type="match status" value="1"/>
</dbReference>
<dbReference type="EMBL" id="AMGV01000004">
    <property type="protein sequence ID" value="KEF57516.1"/>
    <property type="molecule type" value="Genomic_DNA"/>
</dbReference>
<evidence type="ECO:0000313" key="5">
    <source>
        <dbReference type="Proteomes" id="UP000027920"/>
    </source>
</evidence>
<protein>
    <recommendedName>
        <fullName evidence="2">alpha-galactosidase</fullName>
        <ecNumber evidence="2">3.2.1.22</ecNumber>
    </recommendedName>
</protein>
<dbReference type="PANTHER" id="PTHR35273:SF2">
    <property type="entry name" value="ALPHA-GALACTOSIDASE"/>
    <property type="match status" value="1"/>
</dbReference>
<dbReference type="Pfam" id="PF03537">
    <property type="entry name" value="Glyco_hydro_114"/>
    <property type="match status" value="1"/>
</dbReference>
<dbReference type="Proteomes" id="UP000027920">
    <property type="component" value="Unassembled WGS sequence"/>
</dbReference>
<evidence type="ECO:0000313" key="4">
    <source>
        <dbReference type="EMBL" id="KEF57516.1"/>
    </source>
</evidence>
<dbReference type="PANTHER" id="PTHR35273">
    <property type="entry name" value="ALPHA-1,4 POLYGALACTOSAMINIDASE, PUTATIVE (AFU_ORTHOLOGUE AFUA_3G07890)-RELATED"/>
    <property type="match status" value="1"/>
</dbReference>
<dbReference type="STRING" id="1182545.A0A072PCD3"/>
<dbReference type="GeneID" id="25280359"/>
<proteinExistence type="predicted"/>